<evidence type="ECO:0000256" key="2">
    <source>
        <dbReference type="SAM" id="Phobius"/>
    </source>
</evidence>
<organism evidence="5">
    <name type="scientific">freshwater metagenome</name>
    <dbReference type="NCBI Taxonomy" id="449393"/>
    <lineage>
        <taxon>unclassified sequences</taxon>
        <taxon>metagenomes</taxon>
        <taxon>ecological metagenomes</taxon>
    </lineage>
</organism>
<dbReference type="EMBL" id="CAESGF010000021">
    <property type="protein sequence ID" value="CAB4364927.1"/>
    <property type="molecule type" value="Genomic_DNA"/>
</dbReference>
<dbReference type="AlphaFoldDB" id="A0A6J7C8N8"/>
<evidence type="ECO:0000313" key="5">
    <source>
        <dbReference type="EMBL" id="CAB4853284.1"/>
    </source>
</evidence>
<reference evidence="5" key="1">
    <citation type="submission" date="2020-05" db="EMBL/GenBank/DDBJ databases">
        <authorList>
            <person name="Chiriac C."/>
            <person name="Salcher M."/>
            <person name="Ghai R."/>
            <person name="Kavagutti S V."/>
        </authorList>
    </citation>
    <scope>NUCLEOTIDE SEQUENCE</scope>
</reference>
<evidence type="ECO:0000313" key="6">
    <source>
        <dbReference type="EMBL" id="CAB4946749.1"/>
    </source>
</evidence>
<proteinExistence type="predicted"/>
<accession>A0A6J7C8N8</accession>
<keyword evidence="2" id="KW-1133">Transmembrane helix</keyword>
<dbReference type="EMBL" id="CAFBMT010000017">
    <property type="protein sequence ID" value="CAB4946749.1"/>
    <property type="molecule type" value="Genomic_DNA"/>
</dbReference>
<keyword evidence="2" id="KW-0472">Membrane</keyword>
<evidence type="ECO:0000313" key="7">
    <source>
        <dbReference type="EMBL" id="CAB4997478.1"/>
    </source>
</evidence>
<gene>
    <name evidence="4" type="ORF">UFOPK2656_02883</name>
    <name evidence="5" type="ORF">UFOPK3267_02812</name>
    <name evidence="6" type="ORF">UFOPK3651_02571</name>
    <name evidence="7" type="ORF">UFOPK3931_01900</name>
    <name evidence="3" type="ORF">UFOPK4189_02684</name>
</gene>
<dbReference type="EMBL" id="CAEZYF010000025">
    <property type="protein sequence ID" value="CAB4740764.1"/>
    <property type="molecule type" value="Genomic_DNA"/>
</dbReference>
<feature type="region of interest" description="Disordered" evidence="1">
    <location>
        <begin position="155"/>
        <end position="199"/>
    </location>
</feature>
<sequence length="199" mass="21358">MGAPRATLCAVLAANFSDPEHARIIYLAAGGLVLMAIGLVGGTVWWWRSSAVEHPALGPLEMMSTKVFRSSDEEMRREIIEAARPGAQVVDELEVHDEFLEQLDGDPSSELSFAGLMPADNDAVEFADVAVAAAEAPVPEPPAPVALAPVAPRPALFDQHADENESAPDWRPAPMVIRTEPQSPVAPRSIDPLLRKDIL</sequence>
<evidence type="ECO:0000313" key="3">
    <source>
        <dbReference type="EMBL" id="CAB4364927.1"/>
    </source>
</evidence>
<dbReference type="EMBL" id="CAFBIY010000228">
    <property type="protein sequence ID" value="CAB4853284.1"/>
    <property type="molecule type" value="Genomic_DNA"/>
</dbReference>
<keyword evidence="2" id="KW-0812">Transmembrane</keyword>
<name>A0A6J7C8N8_9ZZZZ</name>
<evidence type="ECO:0000256" key="1">
    <source>
        <dbReference type="SAM" id="MobiDB-lite"/>
    </source>
</evidence>
<feature type="transmembrane region" description="Helical" evidence="2">
    <location>
        <begin position="24"/>
        <end position="47"/>
    </location>
</feature>
<dbReference type="EMBL" id="CAFBOL010000053">
    <property type="protein sequence ID" value="CAB4997478.1"/>
    <property type="molecule type" value="Genomic_DNA"/>
</dbReference>
<protein>
    <submittedName>
        <fullName evidence="5">Unannotated protein</fullName>
    </submittedName>
</protein>
<evidence type="ECO:0000313" key="4">
    <source>
        <dbReference type="EMBL" id="CAB4740764.1"/>
    </source>
</evidence>